<dbReference type="PIRSF" id="PIRSF000699">
    <property type="entry name" value="PTS_IILac_III"/>
    <property type="match status" value="1"/>
</dbReference>
<dbReference type="Gene3D" id="1.20.58.80">
    <property type="entry name" value="Phosphotransferase system, lactose/cellobiose-type IIA subunit"/>
    <property type="match status" value="1"/>
</dbReference>
<dbReference type="Proteomes" id="UP000063919">
    <property type="component" value="Chromosome"/>
</dbReference>
<keyword evidence="4" id="KW-0598">Phosphotransferase system</keyword>
<reference evidence="8 9" key="1">
    <citation type="journal article" date="2015" name="Genome Announc.">
        <title>Complete Genome Sequence of Spiroplasma cantharicola CC-1T (DSM 21588), a Bacterium Isolated from Soldier Beetle (Cantharis carolinus).</title>
        <authorList>
            <person name="Lo W.S."/>
            <person name="Liu P.Y."/>
            <person name="Kuo C.H."/>
        </authorList>
    </citation>
    <scope>NUCLEOTIDE SEQUENCE [LARGE SCALE GENOMIC DNA]</scope>
    <source>
        <strain evidence="8 9">CC-1</strain>
    </source>
</reference>
<keyword evidence="1" id="KW-0813">Transport</keyword>
<evidence type="ECO:0000256" key="2">
    <source>
        <dbReference type="ARBA" id="ARBA00022597"/>
    </source>
</evidence>
<dbReference type="SUPFAM" id="SSF46973">
    <property type="entry name" value="Enzyme IIa from lactose specific PTS, IIa-lac"/>
    <property type="match status" value="1"/>
</dbReference>
<dbReference type="Pfam" id="PF02255">
    <property type="entry name" value="PTS_IIA"/>
    <property type="match status" value="1"/>
</dbReference>
<dbReference type="PROSITE" id="PS51095">
    <property type="entry name" value="PTS_EIIA_TYPE_3"/>
    <property type="match status" value="1"/>
</dbReference>
<evidence type="ECO:0000256" key="1">
    <source>
        <dbReference type="ARBA" id="ARBA00022448"/>
    </source>
</evidence>
<accession>A0A0M4K1K5</accession>
<dbReference type="KEGG" id="scj:SCANT_v1c05940"/>
<comment type="cofactor">
    <cofactor evidence="6">
        <name>Mg(2+)</name>
        <dbReference type="ChEBI" id="CHEBI:18420"/>
    </cofactor>
    <text evidence="6">Binds 1 Mg(2+) ion per trimer.</text>
</comment>
<feature type="binding site" evidence="6">
    <location>
        <position position="80"/>
    </location>
    <ligand>
        <name>Mg(2+)</name>
        <dbReference type="ChEBI" id="CHEBI:18420"/>
        <note>ligand shared between all trimeric partners</note>
    </ligand>
</feature>
<dbReference type="PANTHER" id="PTHR34382">
    <property type="entry name" value="PTS SYSTEM N,N'-DIACETYLCHITOBIOSE-SPECIFIC EIIA COMPONENT"/>
    <property type="match status" value="1"/>
</dbReference>
<organism evidence="8 9">
    <name type="scientific">Spiroplasma cantharicola</name>
    <dbReference type="NCBI Taxonomy" id="362837"/>
    <lineage>
        <taxon>Bacteria</taxon>
        <taxon>Bacillati</taxon>
        <taxon>Mycoplasmatota</taxon>
        <taxon>Mollicutes</taxon>
        <taxon>Entomoplasmatales</taxon>
        <taxon>Spiroplasmataceae</taxon>
        <taxon>Spiroplasma</taxon>
    </lineage>
</organism>
<dbReference type="AlphaFoldDB" id="A0A0M4K1K5"/>
<evidence type="ECO:0000256" key="3">
    <source>
        <dbReference type="ARBA" id="ARBA00022679"/>
    </source>
</evidence>
<keyword evidence="6" id="KW-0479">Metal-binding</keyword>
<dbReference type="GO" id="GO:0016740">
    <property type="term" value="F:transferase activity"/>
    <property type="evidence" value="ECO:0007669"/>
    <property type="project" value="UniProtKB-KW"/>
</dbReference>
<keyword evidence="6" id="KW-0460">Magnesium</keyword>
<protein>
    <submittedName>
        <fullName evidence="8">PTS system, cellobiose-specific IIA component</fullName>
    </submittedName>
</protein>
<dbReference type="STRING" id="362837.SCANT_v1c05940"/>
<dbReference type="InterPro" id="IPR003188">
    <property type="entry name" value="PTS_IIA_lac/cel"/>
</dbReference>
<gene>
    <name evidence="8" type="primary">celC</name>
    <name evidence="8" type="ORF">SCANT_v1c05940</name>
</gene>
<dbReference type="InterPro" id="IPR036542">
    <property type="entry name" value="PTS_IIA_lac/cel_sf"/>
</dbReference>
<dbReference type="PANTHER" id="PTHR34382:SF7">
    <property type="entry name" value="PTS SYSTEM N,N'-DIACETYLCHITOBIOSE-SPECIFIC EIIA COMPONENT"/>
    <property type="match status" value="1"/>
</dbReference>
<dbReference type="EMBL" id="CP012622">
    <property type="protein sequence ID" value="ALD66500.1"/>
    <property type="molecule type" value="Genomic_DNA"/>
</dbReference>
<feature type="active site" description="Tele-phosphohistidine intermediate" evidence="5">
    <location>
        <position position="77"/>
    </location>
</feature>
<name>A0A0M4K1K5_9MOLU</name>
<evidence type="ECO:0000256" key="4">
    <source>
        <dbReference type="ARBA" id="ARBA00022683"/>
    </source>
</evidence>
<keyword evidence="3" id="KW-0808">Transferase</keyword>
<evidence type="ECO:0000256" key="5">
    <source>
        <dbReference type="PIRSR" id="PIRSR000699-1"/>
    </source>
</evidence>
<dbReference type="GO" id="GO:0009401">
    <property type="term" value="P:phosphoenolpyruvate-dependent sugar phosphotransferase system"/>
    <property type="evidence" value="ECO:0007669"/>
    <property type="project" value="UniProtKB-KW"/>
</dbReference>
<evidence type="ECO:0000256" key="7">
    <source>
        <dbReference type="PROSITE-ProRule" id="PRU00418"/>
    </source>
</evidence>
<dbReference type="OrthoDB" id="398956at2"/>
<sequence>MNEKIINVSMELIATAGTAKSMALSAITIAQKKNKKKALEMLSEAKLELNKVHNIHGDLIAQEAGGEKLDISLLFVHSQDHLTSAIIIIDLAEHLINLYTN</sequence>
<evidence type="ECO:0000313" key="8">
    <source>
        <dbReference type="EMBL" id="ALD66500.1"/>
    </source>
</evidence>
<dbReference type="RefSeq" id="WP_053946258.1">
    <property type="nucleotide sequence ID" value="NZ_CP012622.1"/>
</dbReference>
<evidence type="ECO:0000313" key="9">
    <source>
        <dbReference type="Proteomes" id="UP000063919"/>
    </source>
</evidence>
<feature type="modified residue" description="Phosphohistidine; by HPr" evidence="7">
    <location>
        <position position="77"/>
    </location>
</feature>
<keyword evidence="9" id="KW-1185">Reference proteome</keyword>
<dbReference type="PATRIC" id="fig|362837.3.peg.607"/>
<keyword evidence="2" id="KW-0762">Sugar transport</keyword>
<proteinExistence type="predicted"/>
<evidence type="ECO:0000256" key="6">
    <source>
        <dbReference type="PIRSR" id="PIRSR000699-2"/>
    </source>
</evidence>
<dbReference type="GO" id="GO:0046872">
    <property type="term" value="F:metal ion binding"/>
    <property type="evidence" value="ECO:0007669"/>
    <property type="project" value="UniProtKB-KW"/>
</dbReference>